<protein>
    <submittedName>
        <fullName evidence="1">Uncharacterized protein</fullName>
    </submittedName>
</protein>
<reference evidence="1" key="1">
    <citation type="submission" date="2019-08" db="EMBL/GenBank/DDBJ databases">
        <authorList>
            <person name="Kucharzyk K."/>
            <person name="Murdoch R.W."/>
            <person name="Higgins S."/>
            <person name="Loffler F."/>
        </authorList>
    </citation>
    <scope>NUCLEOTIDE SEQUENCE</scope>
</reference>
<comment type="caution">
    <text evidence="1">The sequence shown here is derived from an EMBL/GenBank/DDBJ whole genome shotgun (WGS) entry which is preliminary data.</text>
</comment>
<name>A0A645F3Z8_9ZZZZ</name>
<sequence length="47" mass="5680">MSMEARYLELKNKGYIMMSRPHLLLSELADSVKNKQFYDENYKFKMS</sequence>
<dbReference type="AlphaFoldDB" id="A0A645F3Z8"/>
<organism evidence="1">
    <name type="scientific">bioreactor metagenome</name>
    <dbReference type="NCBI Taxonomy" id="1076179"/>
    <lineage>
        <taxon>unclassified sequences</taxon>
        <taxon>metagenomes</taxon>
        <taxon>ecological metagenomes</taxon>
    </lineage>
</organism>
<gene>
    <name evidence="1" type="ORF">SDC9_154600</name>
</gene>
<proteinExistence type="predicted"/>
<accession>A0A645F3Z8</accession>
<dbReference type="EMBL" id="VSSQ01053296">
    <property type="protein sequence ID" value="MPN07334.1"/>
    <property type="molecule type" value="Genomic_DNA"/>
</dbReference>
<evidence type="ECO:0000313" key="1">
    <source>
        <dbReference type="EMBL" id="MPN07334.1"/>
    </source>
</evidence>